<accession>A0ABW0FAM0</accession>
<dbReference type="RefSeq" id="WP_343922311.1">
    <property type="nucleotide sequence ID" value="NZ_BAAAIR010000007.1"/>
</dbReference>
<dbReference type="Proteomes" id="UP001595937">
    <property type="component" value="Unassembled WGS sequence"/>
</dbReference>
<evidence type="ECO:0000313" key="2">
    <source>
        <dbReference type="Proteomes" id="UP001595937"/>
    </source>
</evidence>
<gene>
    <name evidence="1" type="ORF">ACFPK8_01605</name>
</gene>
<organism evidence="1 2">
    <name type="scientific">Brachybacterium tyrofermentans</name>
    <dbReference type="NCBI Taxonomy" id="47848"/>
    <lineage>
        <taxon>Bacteria</taxon>
        <taxon>Bacillati</taxon>
        <taxon>Actinomycetota</taxon>
        <taxon>Actinomycetes</taxon>
        <taxon>Micrococcales</taxon>
        <taxon>Dermabacteraceae</taxon>
        <taxon>Brachybacterium</taxon>
    </lineage>
</organism>
<comment type="caution">
    <text evidence="1">The sequence shown here is derived from an EMBL/GenBank/DDBJ whole genome shotgun (WGS) entry which is preliminary data.</text>
</comment>
<evidence type="ECO:0000313" key="1">
    <source>
        <dbReference type="EMBL" id="MFC5296198.1"/>
    </source>
</evidence>
<sequence>MNSRADLADRLLRDLGHGGLWEWAMVQRRSVRPPNWNELAYRLLVDTDGEVQIKGEMLRKWLLAAEAERDIDSLHHQA</sequence>
<protein>
    <submittedName>
        <fullName evidence="1">Uncharacterized protein</fullName>
    </submittedName>
</protein>
<name>A0ABW0FAM0_9MICO</name>
<dbReference type="GeneID" id="303296076"/>
<keyword evidence="2" id="KW-1185">Reference proteome</keyword>
<dbReference type="EMBL" id="JBHSLN010000004">
    <property type="protein sequence ID" value="MFC5296198.1"/>
    <property type="molecule type" value="Genomic_DNA"/>
</dbReference>
<proteinExistence type="predicted"/>
<reference evidence="2" key="1">
    <citation type="journal article" date="2019" name="Int. J. Syst. Evol. Microbiol.">
        <title>The Global Catalogue of Microorganisms (GCM) 10K type strain sequencing project: providing services to taxonomists for standard genome sequencing and annotation.</title>
        <authorList>
            <consortium name="The Broad Institute Genomics Platform"/>
            <consortium name="The Broad Institute Genome Sequencing Center for Infectious Disease"/>
            <person name="Wu L."/>
            <person name="Ma J."/>
        </authorList>
    </citation>
    <scope>NUCLEOTIDE SEQUENCE [LARGE SCALE GENOMIC DNA]</scope>
    <source>
        <strain evidence="2">CGMCC 1.16455</strain>
    </source>
</reference>